<comment type="caution">
    <text evidence="3">The sequence shown here is derived from an EMBL/GenBank/DDBJ whole genome shotgun (WGS) entry which is preliminary data.</text>
</comment>
<dbReference type="InterPro" id="IPR041628">
    <property type="entry name" value="ChlI/MoxR_AAA_lid"/>
</dbReference>
<feature type="domain" description="VWFA" evidence="2">
    <location>
        <begin position="380"/>
        <end position="559"/>
    </location>
</feature>
<dbReference type="NCBIfam" id="NF009943">
    <property type="entry name" value="PRK13406.1"/>
    <property type="match status" value="1"/>
</dbReference>
<accession>A0A0H0XLG6</accession>
<dbReference type="EMBL" id="LBHU01000004">
    <property type="protein sequence ID" value="KLI62821.1"/>
    <property type="molecule type" value="Genomic_DNA"/>
</dbReference>
<gene>
    <name evidence="3" type="ORF">AAV99_12090</name>
</gene>
<keyword evidence="4" id="KW-1185">Reference proteome</keyword>
<dbReference type="OrthoDB" id="9775079at2"/>
<dbReference type="SUPFAM" id="SSF52540">
    <property type="entry name" value="P-loop containing nucleoside triphosphate hydrolases"/>
    <property type="match status" value="1"/>
</dbReference>
<feature type="region of interest" description="Disordered" evidence="1">
    <location>
        <begin position="297"/>
        <end position="327"/>
    </location>
</feature>
<dbReference type="SMART" id="SM00327">
    <property type="entry name" value="VWA"/>
    <property type="match status" value="1"/>
</dbReference>
<feature type="compositionally biased region" description="Pro residues" evidence="1">
    <location>
        <begin position="247"/>
        <end position="256"/>
    </location>
</feature>
<dbReference type="Gene3D" id="3.40.50.410">
    <property type="entry name" value="von Willebrand factor, type A domain"/>
    <property type="match status" value="1"/>
</dbReference>
<dbReference type="Gene3D" id="1.10.8.80">
    <property type="entry name" value="Magnesium chelatase subunit I, C-Terminal domain"/>
    <property type="match status" value="1"/>
</dbReference>
<dbReference type="SUPFAM" id="SSF53300">
    <property type="entry name" value="vWA-like"/>
    <property type="match status" value="1"/>
</dbReference>
<sequence length="570" mass="59098">MTGAAQPPDGLAEAKLAAQLFILAPRALGGIVLRGGGPARDAVLDMIRDTIPSRRMPPHVDEARLLGGVDIVASLTAGKSVMQSGLLTEAEGGALIAPMAERMTDALAGRLAQAMDSDAGFGLVLLDDGIEADERPPAALTDRIAFACDLSGVTSLDYESRLCPDQVPISAVEPASDETLTALAGVAMALGVDSVRPLIFALTTARAHAALNGRTAVAQEDVQAAARMVLAPRATQIPEQTPEDAESPPPPPPDNPDTPVDSDSSQSTESIPEDLILEAALAAIPPDVLDLIAGTRAGRKAQGGGSGRRAKSKLRGKPLGARPGMPRDGARLAIIDTLRAAVPWQPLRRLEQGRETATGHLQVRKEDLRIRRFEERASTVTVFCVDASGSAAAARLAEAKGAVEMILAQAYVKRSEVALIAFRGNGAELLLPPTRSLTRARRALAGLPGGGGTPLANGLTLARELGGSIQSRGNTPFLVFLTDGSANIAADGTPGRKQAREDAHAGARALAASGLDALVIDIAPRPREDAKTIARIMQARYLPLPFADAKALSNIVIAAQPDAPSNAQPA</sequence>
<protein>
    <submittedName>
        <fullName evidence="3">Magnesium chelatase</fullName>
    </submittedName>
</protein>
<dbReference type="RefSeq" id="WP_047094337.1">
    <property type="nucleotide sequence ID" value="NZ_LBHU01000004.1"/>
</dbReference>
<dbReference type="Pfam" id="PF17863">
    <property type="entry name" value="AAA_lid_2"/>
    <property type="match status" value="1"/>
</dbReference>
<feature type="region of interest" description="Disordered" evidence="1">
    <location>
        <begin position="234"/>
        <end position="269"/>
    </location>
</feature>
<dbReference type="PROSITE" id="PS50234">
    <property type="entry name" value="VWFA"/>
    <property type="match status" value="1"/>
</dbReference>
<evidence type="ECO:0000259" key="2">
    <source>
        <dbReference type="PROSITE" id="PS50234"/>
    </source>
</evidence>
<dbReference type="InterPro" id="IPR002035">
    <property type="entry name" value="VWF_A"/>
</dbReference>
<dbReference type="InterPro" id="IPR036465">
    <property type="entry name" value="vWFA_dom_sf"/>
</dbReference>
<dbReference type="Pfam" id="PF13519">
    <property type="entry name" value="VWA_2"/>
    <property type="match status" value="1"/>
</dbReference>
<dbReference type="Proteomes" id="UP000053455">
    <property type="component" value="Unassembled WGS sequence"/>
</dbReference>
<proteinExistence type="predicted"/>
<dbReference type="AlphaFoldDB" id="A0A0H0XLG6"/>
<dbReference type="InterPro" id="IPR027417">
    <property type="entry name" value="P-loop_NTPase"/>
</dbReference>
<dbReference type="PANTHER" id="PTHR43473:SF2">
    <property type="entry name" value="MAGNESIUM-CHELATASE SUBUNIT CHLD, CHLOROPLASTIC"/>
    <property type="match status" value="1"/>
</dbReference>
<dbReference type="PANTHER" id="PTHR43473">
    <property type="entry name" value="MAGNESIUM-CHELATASE SUBUNIT CHLD, CHLOROPLASTIC"/>
    <property type="match status" value="1"/>
</dbReference>
<dbReference type="PATRIC" id="fig|874156.12.peg.2485"/>
<organism evidence="3 4">
    <name type="scientific">Aurantiacibacter marinus</name>
    <dbReference type="NCBI Taxonomy" id="874156"/>
    <lineage>
        <taxon>Bacteria</taxon>
        <taxon>Pseudomonadati</taxon>
        <taxon>Pseudomonadota</taxon>
        <taxon>Alphaproteobacteria</taxon>
        <taxon>Sphingomonadales</taxon>
        <taxon>Erythrobacteraceae</taxon>
        <taxon>Aurantiacibacter</taxon>
    </lineage>
</organism>
<evidence type="ECO:0000256" key="1">
    <source>
        <dbReference type="SAM" id="MobiDB-lite"/>
    </source>
</evidence>
<dbReference type="Gene3D" id="3.40.50.300">
    <property type="entry name" value="P-loop containing nucleotide triphosphate hydrolases"/>
    <property type="match status" value="1"/>
</dbReference>
<name>A0A0H0XLG6_9SPHN</name>
<reference evidence="3 4" key="1">
    <citation type="submission" date="2015-04" db="EMBL/GenBank/DDBJ databases">
        <title>The draft genome sequence of Erythrobacter marinus HWDM-33.</title>
        <authorList>
            <person name="Zhuang L."/>
            <person name="Liu Y."/>
            <person name="Shao Z."/>
        </authorList>
    </citation>
    <scope>NUCLEOTIDE SEQUENCE [LARGE SCALE GENOMIC DNA]</scope>
    <source>
        <strain evidence="3 4">HWDM-33</strain>
    </source>
</reference>
<evidence type="ECO:0000313" key="3">
    <source>
        <dbReference type="EMBL" id="KLI62821.1"/>
    </source>
</evidence>
<dbReference type="STRING" id="874156.GCA_001021555_02497"/>
<evidence type="ECO:0000313" key="4">
    <source>
        <dbReference type="Proteomes" id="UP000053455"/>
    </source>
</evidence>